<keyword evidence="2" id="KW-1185">Reference proteome</keyword>
<evidence type="ECO:0000313" key="2">
    <source>
        <dbReference type="Proteomes" id="UP000189677"/>
    </source>
</evidence>
<protein>
    <submittedName>
        <fullName evidence="1">Uncharacterized protein</fullName>
    </submittedName>
</protein>
<dbReference type="KEGG" id="snw:BBN63_31865"/>
<sequence>MGLFGKKPLDADKIIAKAVQAHPHAHDFQFHVNTATFKTGKDYLDLHVCEVSVYGDTCVTHRAIRRDCSRNLAEVLAMPENGLL</sequence>
<evidence type="ECO:0000313" key="1">
    <source>
        <dbReference type="EMBL" id="AQU70093.1"/>
    </source>
</evidence>
<organism evidence="1 2">
    <name type="scientific">Streptomyces niveus</name>
    <name type="common">Streptomyces spheroides</name>
    <dbReference type="NCBI Taxonomy" id="193462"/>
    <lineage>
        <taxon>Bacteria</taxon>
        <taxon>Bacillati</taxon>
        <taxon>Actinomycetota</taxon>
        <taxon>Actinomycetes</taxon>
        <taxon>Kitasatosporales</taxon>
        <taxon>Streptomycetaceae</taxon>
        <taxon>Streptomyces</taxon>
    </lineage>
</organism>
<accession>A0A1U9R1J5</accession>
<proteinExistence type="predicted"/>
<dbReference type="AlphaFoldDB" id="A0A1U9R1J5"/>
<gene>
    <name evidence="1" type="ORF">BBN63_31865</name>
</gene>
<name>A0A1U9R1J5_STRNV</name>
<dbReference type="EMBL" id="CP018047">
    <property type="protein sequence ID" value="AQU70093.1"/>
    <property type="molecule type" value="Genomic_DNA"/>
</dbReference>
<reference evidence="1 2" key="1">
    <citation type="submission" date="2016-11" db="EMBL/GenBank/DDBJ databases">
        <title>Complete genome sequence of Streptomyces niveus SCSIO 3406.</title>
        <authorList>
            <person name="Zhu Q."/>
            <person name="Cheng W."/>
            <person name="Song Y."/>
            <person name="Li Q."/>
            <person name="Ju J."/>
        </authorList>
    </citation>
    <scope>NUCLEOTIDE SEQUENCE [LARGE SCALE GENOMIC DNA]</scope>
    <source>
        <strain evidence="1 2">SCSIO 3406</strain>
    </source>
</reference>
<dbReference type="RefSeq" id="WP_078078769.1">
    <property type="nucleotide sequence ID" value="NZ_CP018047.1"/>
</dbReference>
<dbReference type="Proteomes" id="UP000189677">
    <property type="component" value="Chromosome"/>
</dbReference>